<dbReference type="InterPro" id="IPR027417">
    <property type="entry name" value="P-loop_NTPase"/>
</dbReference>
<dbReference type="SUPFAM" id="SSF52540">
    <property type="entry name" value="P-loop containing nucleoside triphosphate hydrolases"/>
    <property type="match status" value="1"/>
</dbReference>
<dbReference type="Gene3D" id="3.40.50.300">
    <property type="entry name" value="P-loop containing nucleotide triphosphate hydrolases"/>
    <property type="match status" value="1"/>
</dbReference>
<name>A0A0M2PTV1_PROHO</name>
<evidence type="ECO:0000313" key="1">
    <source>
        <dbReference type="EMBL" id="KKI98103.1"/>
    </source>
</evidence>
<dbReference type="AlphaFoldDB" id="A0A0M2PTV1"/>
<accession>A0A0M2PTV1</accession>
<evidence type="ECO:0008006" key="3">
    <source>
        <dbReference type="Google" id="ProtNLM"/>
    </source>
</evidence>
<comment type="caution">
    <text evidence="1">The sequence shown here is derived from an EMBL/GenBank/DDBJ whole genome shotgun (WGS) entry which is preliminary data.</text>
</comment>
<keyword evidence="2" id="KW-1185">Reference proteome</keyword>
<evidence type="ECO:0000313" key="2">
    <source>
        <dbReference type="Proteomes" id="UP000034681"/>
    </source>
</evidence>
<protein>
    <recommendedName>
        <fullName evidence="3">Glycerate kinase</fullName>
    </recommendedName>
</protein>
<dbReference type="OrthoDB" id="455474at2"/>
<dbReference type="Proteomes" id="UP000034681">
    <property type="component" value="Unassembled WGS sequence"/>
</dbReference>
<reference evidence="1" key="1">
    <citation type="submission" date="2012-04" db="EMBL/GenBank/DDBJ databases">
        <authorList>
            <person name="Borisov I.G."/>
            <person name="Ivanikova N.V."/>
            <person name="Pinevich A.V."/>
        </authorList>
    </citation>
    <scope>NUCLEOTIDE SEQUENCE</scope>
    <source>
        <strain evidence="1">CALU 1027</strain>
    </source>
</reference>
<organism evidence="1 2">
    <name type="scientific">Prochlorothrix hollandica PCC 9006 = CALU 1027</name>
    <dbReference type="NCBI Taxonomy" id="317619"/>
    <lineage>
        <taxon>Bacteria</taxon>
        <taxon>Bacillati</taxon>
        <taxon>Cyanobacteriota</taxon>
        <taxon>Cyanophyceae</taxon>
        <taxon>Prochlorotrichales</taxon>
        <taxon>Prochlorotrichaceae</taxon>
        <taxon>Prochlorothrix</taxon>
    </lineage>
</organism>
<sequence>MSLSHLLQPLCSPGSTPPNWEALEALTWADAAYCQAFGLEAYGVVGFVRRQGEFLLTQGAAFEQFYGQHLQREPHHLPPWAVNLWRLWLPLAQQIHDRHRHRTVTQPHTPHRPWVQGILGVQGTGKTTLATFLTWILQRWGHQVVSLSLDDFYKTHGERQQLQRQDPQLRWRGPPGTHDLTLACAILDSLSSVSPEKPLAIPRFDKSLWQGDGDRVEPQWITGADIVLLEGWCVGMRPVTADQLQGSRSLFATDRDFAFAQTCNDRLRDYLPLWQRLDDLLILAPQDYRWSKVWRQEAEERLRWQGRGAMTPEAVAEFVDYFWTALHPSLFLQPLLETPGAGLVVEVKRNRNVGAVYPAGWTKTG</sequence>
<proteinExistence type="predicted"/>
<dbReference type="eggNOG" id="COG4240">
    <property type="taxonomic scope" value="Bacteria"/>
</dbReference>
<dbReference type="PANTHER" id="PTHR10285">
    <property type="entry name" value="URIDINE KINASE"/>
    <property type="match status" value="1"/>
</dbReference>
<dbReference type="EMBL" id="AJTX02000010">
    <property type="protein sequence ID" value="KKI98103.1"/>
    <property type="molecule type" value="Genomic_DNA"/>
</dbReference>
<dbReference type="RefSeq" id="WP_044076973.1">
    <property type="nucleotide sequence ID" value="NZ_KB235939.1"/>
</dbReference>
<gene>
    <name evidence="1" type="ORF">PROH_20535</name>
</gene>
<dbReference type="STRING" id="317619.GCA_000332315_02979"/>